<evidence type="ECO:0000313" key="11">
    <source>
        <dbReference type="Proteomes" id="UP000027135"/>
    </source>
</evidence>
<evidence type="ECO:0000259" key="9">
    <source>
        <dbReference type="Pfam" id="PF13193"/>
    </source>
</evidence>
<dbReference type="OMA" id="PHTAIRI"/>
<accession>A0A067RCS4</accession>
<dbReference type="AlphaFoldDB" id="A0A067RCS4"/>
<dbReference type="InterPro" id="IPR000873">
    <property type="entry name" value="AMP-dep_synth/lig_dom"/>
</dbReference>
<dbReference type="InterPro" id="IPR020845">
    <property type="entry name" value="AMP-binding_CS"/>
</dbReference>
<reference evidence="10 11" key="1">
    <citation type="journal article" date="2014" name="Nat. Commun.">
        <title>Molecular traces of alternative social organization in a termite genome.</title>
        <authorList>
            <person name="Terrapon N."/>
            <person name="Li C."/>
            <person name="Robertson H.M."/>
            <person name="Ji L."/>
            <person name="Meng X."/>
            <person name="Booth W."/>
            <person name="Chen Z."/>
            <person name="Childers C.P."/>
            <person name="Glastad K.M."/>
            <person name="Gokhale K."/>
            <person name="Gowin J."/>
            <person name="Gronenberg W."/>
            <person name="Hermansen R.A."/>
            <person name="Hu H."/>
            <person name="Hunt B.G."/>
            <person name="Huylmans A.K."/>
            <person name="Khalil S.M."/>
            <person name="Mitchell R.D."/>
            <person name="Munoz-Torres M.C."/>
            <person name="Mustard J.A."/>
            <person name="Pan H."/>
            <person name="Reese J.T."/>
            <person name="Scharf M.E."/>
            <person name="Sun F."/>
            <person name="Vogel H."/>
            <person name="Xiao J."/>
            <person name="Yang W."/>
            <person name="Yang Z."/>
            <person name="Yang Z."/>
            <person name="Zhou J."/>
            <person name="Zhu J."/>
            <person name="Brent C.S."/>
            <person name="Elsik C.G."/>
            <person name="Goodisman M.A."/>
            <person name="Liberles D.A."/>
            <person name="Roe R.M."/>
            <person name="Vargo E.L."/>
            <person name="Vilcinskas A."/>
            <person name="Wang J."/>
            <person name="Bornberg-Bauer E."/>
            <person name="Korb J."/>
            <person name="Zhang G."/>
            <person name="Liebig J."/>
        </authorList>
    </citation>
    <scope>NUCLEOTIDE SEQUENCE [LARGE SCALE GENOMIC DNA]</scope>
    <source>
        <tissue evidence="10">Whole organism</tissue>
    </source>
</reference>
<feature type="domain" description="AMP-binding enzyme C-terminal" evidence="9">
    <location>
        <begin position="414"/>
        <end position="466"/>
    </location>
</feature>
<dbReference type="eggNOG" id="KOG1177">
    <property type="taxonomic scope" value="Eukaryota"/>
</dbReference>
<sequence>QADNLAAGLLQLGLSPGNRLGIWGPNSSEWFISRLAAARAGLIAVQIDPAYQAPQMVESINKVGIKALICSDFYKTNSCYQIIRAVVPELDNCPESGVELNGSRVPTLKTLIFMSDKEYLGAYRLSDVMATARPETLKAIRKLQTMIQPDDGCTIQFSSGTTGSPKGVLLSNHNLINNARFIGRRLDMNMLDGALVLPVLFCHTSGLMAGIMGTVRFGATLILPSATFDIKKTLEAIIKFGAAMTLGTPSLFVDMITIARQEGLKVTTLKTVAYGGAPCPVQVALEMKEVLNIKRILPIFGMTETGLTFVGKPEDTLEQMTSTSGCLCYHTEAKVVDVNGRMVPMGTQGELWVRGYSVMNEYWGDEEMTRQLITKDGWVKTGDLFILQEDGYGKVVGRINEVIIRIGDKIFPTELEEFFQEHPDVQETQVFGVPDSRTGEEICAYFRLKDGTTLTQQDIVDYCKGKV</sequence>
<dbReference type="PANTHER" id="PTHR43201:SF5">
    <property type="entry name" value="MEDIUM-CHAIN ACYL-COA LIGASE ACSF2, MITOCHONDRIAL"/>
    <property type="match status" value="1"/>
</dbReference>
<comment type="function">
    <text evidence="3">Acyl-CoA synthases catalyze the initial reaction in fatty acid metabolism, by forming a thioester with CoA. Has some preference toward medium-chain substrates. Plays a role in adipocyte differentiation.</text>
</comment>
<evidence type="ECO:0000256" key="1">
    <source>
        <dbReference type="ARBA" id="ARBA00006432"/>
    </source>
</evidence>
<dbReference type="GO" id="GO:0006631">
    <property type="term" value="P:fatty acid metabolic process"/>
    <property type="evidence" value="ECO:0007669"/>
    <property type="project" value="TreeGrafter"/>
</dbReference>
<dbReference type="Pfam" id="PF13193">
    <property type="entry name" value="AMP-binding_C"/>
    <property type="match status" value="1"/>
</dbReference>
<evidence type="ECO:0000313" key="10">
    <source>
        <dbReference type="EMBL" id="KDR21552.1"/>
    </source>
</evidence>
<dbReference type="STRING" id="136037.A0A067RCS4"/>
<proteinExistence type="inferred from homology"/>
<feature type="non-terminal residue" evidence="10">
    <location>
        <position position="467"/>
    </location>
</feature>
<keyword evidence="11" id="KW-1185">Reference proteome</keyword>
<dbReference type="SUPFAM" id="SSF56801">
    <property type="entry name" value="Acetyl-CoA synthetase-like"/>
    <property type="match status" value="1"/>
</dbReference>
<dbReference type="GO" id="GO:0031956">
    <property type="term" value="F:medium-chain fatty acid-CoA ligase activity"/>
    <property type="evidence" value="ECO:0007669"/>
    <property type="project" value="UniProtKB-EC"/>
</dbReference>
<feature type="domain" description="AMP-dependent synthetase/ligase" evidence="8">
    <location>
        <begin position="1"/>
        <end position="363"/>
    </location>
</feature>
<name>A0A067RCS4_ZOONE</name>
<comment type="similarity">
    <text evidence="1">Belongs to the ATP-dependent AMP-binding enzyme family.</text>
</comment>
<organism evidence="10 11">
    <name type="scientific">Zootermopsis nevadensis</name>
    <name type="common">Dampwood termite</name>
    <dbReference type="NCBI Taxonomy" id="136037"/>
    <lineage>
        <taxon>Eukaryota</taxon>
        <taxon>Metazoa</taxon>
        <taxon>Ecdysozoa</taxon>
        <taxon>Arthropoda</taxon>
        <taxon>Hexapoda</taxon>
        <taxon>Insecta</taxon>
        <taxon>Pterygota</taxon>
        <taxon>Neoptera</taxon>
        <taxon>Polyneoptera</taxon>
        <taxon>Dictyoptera</taxon>
        <taxon>Blattodea</taxon>
        <taxon>Blattoidea</taxon>
        <taxon>Termitoidae</taxon>
        <taxon>Termopsidae</taxon>
        <taxon>Zootermopsis</taxon>
    </lineage>
</organism>
<dbReference type="InParanoid" id="A0A067RCS4"/>
<evidence type="ECO:0000256" key="4">
    <source>
        <dbReference type="ARBA" id="ARBA00039009"/>
    </source>
</evidence>
<dbReference type="PANTHER" id="PTHR43201">
    <property type="entry name" value="ACYL-COA SYNTHETASE"/>
    <property type="match status" value="1"/>
</dbReference>
<dbReference type="Gene3D" id="3.40.50.980">
    <property type="match status" value="2"/>
</dbReference>
<dbReference type="EC" id="6.2.1.2" evidence="4"/>
<evidence type="ECO:0000256" key="7">
    <source>
        <dbReference type="ARBA" id="ARBA00048277"/>
    </source>
</evidence>
<dbReference type="InterPro" id="IPR025110">
    <property type="entry name" value="AMP-bd_C"/>
</dbReference>
<evidence type="ECO:0000259" key="8">
    <source>
        <dbReference type="Pfam" id="PF00501"/>
    </source>
</evidence>
<protein>
    <recommendedName>
        <fullName evidence="5">Medium-chain acyl-CoA ligase ACSF2, mitochondrial</fullName>
        <ecNumber evidence="4">6.2.1.2</ecNumber>
    </recommendedName>
</protein>
<comment type="catalytic activity">
    <reaction evidence="7">
        <text>a medium-chain fatty acid + ATP + CoA = a medium-chain fatty acyl-CoA + AMP + diphosphate</text>
        <dbReference type="Rhea" id="RHEA:48340"/>
        <dbReference type="ChEBI" id="CHEBI:30616"/>
        <dbReference type="ChEBI" id="CHEBI:33019"/>
        <dbReference type="ChEBI" id="CHEBI:57287"/>
        <dbReference type="ChEBI" id="CHEBI:59558"/>
        <dbReference type="ChEBI" id="CHEBI:90546"/>
        <dbReference type="ChEBI" id="CHEBI:456215"/>
        <dbReference type="EC" id="6.2.1.2"/>
    </reaction>
</comment>
<dbReference type="Gene3D" id="3.30.300.30">
    <property type="match status" value="1"/>
</dbReference>
<evidence type="ECO:0000256" key="3">
    <source>
        <dbReference type="ARBA" id="ARBA00037247"/>
    </source>
</evidence>
<dbReference type="PROSITE" id="PS00455">
    <property type="entry name" value="AMP_BINDING"/>
    <property type="match status" value="1"/>
</dbReference>
<comment type="catalytic activity">
    <reaction evidence="6">
        <text>octanoate + ATP + CoA = octanoyl-CoA + AMP + diphosphate</text>
        <dbReference type="Rhea" id="RHEA:33631"/>
        <dbReference type="ChEBI" id="CHEBI:25646"/>
        <dbReference type="ChEBI" id="CHEBI:30616"/>
        <dbReference type="ChEBI" id="CHEBI:33019"/>
        <dbReference type="ChEBI" id="CHEBI:57287"/>
        <dbReference type="ChEBI" id="CHEBI:57386"/>
        <dbReference type="ChEBI" id="CHEBI:456215"/>
    </reaction>
</comment>
<dbReference type="EMBL" id="KK852549">
    <property type="protein sequence ID" value="KDR21552.1"/>
    <property type="molecule type" value="Genomic_DNA"/>
</dbReference>
<evidence type="ECO:0000256" key="2">
    <source>
        <dbReference type="ARBA" id="ARBA00022598"/>
    </source>
</evidence>
<dbReference type="Proteomes" id="UP000027135">
    <property type="component" value="Unassembled WGS sequence"/>
</dbReference>
<dbReference type="InterPro" id="IPR045851">
    <property type="entry name" value="AMP-bd_C_sf"/>
</dbReference>
<dbReference type="FunCoup" id="A0A067RCS4">
    <property type="interactions" value="373"/>
</dbReference>
<keyword evidence="2" id="KW-0436">Ligase</keyword>
<evidence type="ECO:0000256" key="5">
    <source>
        <dbReference type="ARBA" id="ARBA00039638"/>
    </source>
</evidence>
<feature type="non-terminal residue" evidence="10">
    <location>
        <position position="1"/>
    </location>
</feature>
<dbReference type="Pfam" id="PF00501">
    <property type="entry name" value="AMP-binding"/>
    <property type="match status" value="1"/>
</dbReference>
<evidence type="ECO:0000256" key="6">
    <source>
        <dbReference type="ARBA" id="ARBA00047319"/>
    </source>
</evidence>
<gene>
    <name evidence="10" type="ORF">L798_01706</name>
</gene>
<dbReference type="Gene3D" id="2.30.38.10">
    <property type="entry name" value="Luciferase, Domain 3"/>
    <property type="match status" value="1"/>
</dbReference>